<keyword evidence="2" id="KW-1185">Reference proteome</keyword>
<name>A0A1W6YZB2_9BORD</name>
<dbReference type="Proteomes" id="UP000194139">
    <property type="component" value="Chromosome"/>
</dbReference>
<dbReference type="Gene3D" id="2.40.10.270">
    <property type="entry name" value="Bacteriophage SPP1 head-tail adaptor protein"/>
    <property type="match status" value="1"/>
</dbReference>
<evidence type="ECO:0000313" key="1">
    <source>
        <dbReference type="EMBL" id="ARP86294.1"/>
    </source>
</evidence>
<sequence>MLSHRLRHRIALQEQVKVQDPDTGAVKLTWKNARIDPDTELSSVPAEVLTGPGREWVGSGTINAETSARINLRWFPGLKSSWRILWDGRIYNIQSIETDATGRQEWRLRCVDGPSEGL</sequence>
<dbReference type="RefSeq" id="WP_086072131.1">
    <property type="nucleotide sequence ID" value="NZ_CP021109.1"/>
</dbReference>
<protein>
    <submittedName>
        <fullName evidence="1">Phage head-tail adapter protein</fullName>
    </submittedName>
</protein>
<dbReference type="EMBL" id="CP021109">
    <property type="protein sequence ID" value="ARP86294.1"/>
    <property type="molecule type" value="Genomic_DNA"/>
</dbReference>
<dbReference type="InterPro" id="IPR038666">
    <property type="entry name" value="SSP1_head-tail_sf"/>
</dbReference>
<organism evidence="1 2">
    <name type="scientific">Bordetella genomosp. 9</name>
    <dbReference type="NCBI Taxonomy" id="1416803"/>
    <lineage>
        <taxon>Bacteria</taxon>
        <taxon>Pseudomonadati</taxon>
        <taxon>Pseudomonadota</taxon>
        <taxon>Betaproteobacteria</taxon>
        <taxon>Burkholderiales</taxon>
        <taxon>Alcaligenaceae</taxon>
        <taxon>Bordetella</taxon>
    </lineage>
</organism>
<reference evidence="1 2" key="1">
    <citation type="submission" date="2017-05" db="EMBL/GenBank/DDBJ databases">
        <title>Complete and WGS of Bordetella genogroups.</title>
        <authorList>
            <person name="Spilker T."/>
            <person name="LiPuma J."/>
        </authorList>
    </citation>
    <scope>NUCLEOTIDE SEQUENCE [LARGE SCALE GENOMIC DNA]</scope>
    <source>
        <strain evidence="1 2">AU17164</strain>
    </source>
</reference>
<evidence type="ECO:0000313" key="2">
    <source>
        <dbReference type="Proteomes" id="UP000194139"/>
    </source>
</evidence>
<proteinExistence type="predicted"/>
<dbReference type="InterPro" id="IPR008767">
    <property type="entry name" value="Phage_SPP1_head-tail_adaptor"/>
</dbReference>
<dbReference type="AlphaFoldDB" id="A0A1W6YZB2"/>
<accession>A0A1W6YZB2</accession>
<gene>
    <name evidence="1" type="ORF">CAL13_08850</name>
</gene>
<dbReference type="Pfam" id="PF05521">
    <property type="entry name" value="Phage_HCP"/>
    <property type="match status" value="1"/>
</dbReference>